<proteinExistence type="predicted"/>
<sequence length="251" mass="28701">MMKGLPSFDFDVHQEWIDLSLADEHEDSEEERRNWEWFQVSHAGHASPRKAPHPKHTIAAKSKPVKGKEEEFVKRMLMEHNAKLKNARLSERSSHGHHMSSHKANSARKSEERKSSLECAWHAVPQGSVTRKQSRETLGNIPEQSDVHADENDKTATSGRRKNFISPGLAASNSHQSPDPTRAQLLSKSPREDLQDMLDELKSKQPTSQALRVASSDTKQSVKRKLPREQLELQLLVQQHNDKHKRRHSNH</sequence>
<comment type="caution">
    <text evidence="2">The sequence shown here is derived from an EMBL/GenBank/DDBJ whole genome shotgun (WGS) entry which is preliminary data.</text>
</comment>
<evidence type="ECO:0000256" key="1">
    <source>
        <dbReference type="SAM" id="MobiDB-lite"/>
    </source>
</evidence>
<evidence type="ECO:0000313" key="2">
    <source>
        <dbReference type="EMBL" id="KAF0731130.1"/>
    </source>
</evidence>
<dbReference type="VEuPathDB" id="FungiDB:AeMF1_009608"/>
<protein>
    <submittedName>
        <fullName evidence="2">Uncharacterized protein</fullName>
    </submittedName>
</protein>
<dbReference type="Proteomes" id="UP000481153">
    <property type="component" value="Unassembled WGS sequence"/>
</dbReference>
<gene>
    <name evidence="2" type="ORF">Ae201684_011673</name>
</gene>
<keyword evidence="3" id="KW-1185">Reference proteome</keyword>
<reference evidence="2 3" key="1">
    <citation type="submission" date="2019-07" db="EMBL/GenBank/DDBJ databases">
        <title>Genomics analysis of Aphanomyces spp. identifies a new class of oomycete effector associated with host adaptation.</title>
        <authorList>
            <person name="Gaulin E."/>
        </authorList>
    </citation>
    <scope>NUCLEOTIDE SEQUENCE [LARGE SCALE GENOMIC DNA]</scope>
    <source>
        <strain evidence="2 3">ATCC 201684</strain>
    </source>
</reference>
<feature type="region of interest" description="Disordered" evidence="1">
    <location>
        <begin position="44"/>
        <end position="68"/>
    </location>
</feature>
<feature type="compositionally biased region" description="Polar residues" evidence="1">
    <location>
        <begin position="204"/>
        <end position="219"/>
    </location>
</feature>
<feature type="compositionally biased region" description="Basic and acidic residues" evidence="1">
    <location>
        <begin position="189"/>
        <end position="203"/>
    </location>
</feature>
<feature type="compositionally biased region" description="Basic and acidic residues" evidence="1">
    <location>
        <begin position="145"/>
        <end position="154"/>
    </location>
</feature>
<dbReference type="EMBL" id="VJMJ01000147">
    <property type="protein sequence ID" value="KAF0731130.1"/>
    <property type="molecule type" value="Genomic_DNA"/>
</dbReference>
<feature type="compositionally biased region" description="Basic residues" evidence="1">
    <location>
        <begin position="47"/>
        <end position="58"/>
    </location>
</feature>
<organism evidence="2 3">
    <name type="scientific">Aphanomyces euteiches</name>
    <dbReference type="NCBI Taxonomy" id="100861"/>
    <lineage>
        <taxon>Eukaryota</taxon>
        <taxon>Sar</taxon>
        <taxon>Stramenopiles</taxon>
        <taxon>Oomycota</taxon>
        <taxon>Saprolegniomycetes</taxon>
        <taxon>Saprolegniales</taxon>
        <taxon>Verrucalvaceae</taxon>
        <taxon>Aphanomyces</taxon>
    </lineage>
</organism>
<accession>A0A6G0WUJ2</accession>
<evidence type="ECO:0000313" key="3">
    <source>
        <dbReference type="Proteomes" id="UP000481153"/>
    </source>
</evidence>
<feature type="compositionally biased region" description="Polar residues" evidence="1">
    <location>
        <begin position="171"/>
        <end position="187"/>
    </location>
</feature>
<name>A0A6G0WUJ2_9STRA</name>
<dbReference type="AlphaFoldDB" id="A0A6G0WUJ2"/>
<dbReference type="OrthoDB" id="70757at2759"/>
<feature type="region of interest" description="Disordered" evidence="1">
    <location>
        <begin position="88"/>
        <end position="227"/>
    </location>
</feature>